<organism evidence="1 2">
    <name type="scientific">Hyphomonas adhaerens</name>
    <dbReference type="NCBI Taxonomy" id="81029"/>
    <lineage>
        <taxon>Bacteria</taxon>
        <taxon>Pseudomonadati</taxon>
        <taxon>Pseudomonadota</taxon>
        <taxon>Alphaproteobacteria</taxon>
        <taxon>Hyphomonadales</taxon>
        <taxon>Hyphomonadaceae</taxon>
        <taxon>Hyphomonas</taxon>
    </lineage>
</organism>
<proteinExistence type="predicted"/>
<gene>
    <name evidence="1" type="ORF">DCG58_13760</name>
</gene>
<evidence type="ECO:0000313" key="1">
    <source>
        <dbReference type="EMBL" id="HAE28224.1"/>
    </source>
</evidence>
<protein>
    <submittedName>
        <fullName evidence="1">Uncharacterized protein</fullName>
    </submittedName>
</protein>
<dbReference type="Proteomes" id="UP000259610">
    <property type="component" value="Unassembled WGS sequence"/>
</dbReference>
<accession>A0A3B9H1T3</accession>
<comment type="caution">
    <text evidence="1">The sequence shown here is derived from an EMBL/GenBank/DDBJ whole genome shotgun (WGS) entry which is preliminary data.</text>
</comment>
<name>A0A3B9H1T3_9PROT</name>
<evidence type="ECO:0000313" key="2">
    <source>
        <dbReference type="Proteomes" id="UP000259610"/>
    </source>
</evidence>
<dbReference type="EMBL" id="DMAN01000306">
    <property type="protein sequence ID" value="HAE28224.1"/>
    <property type="molecule type" value="Genomic_DNA"/>
</dbReference>
<dbReference type="AlphaFoldDB" id="A0A3B9H1T3"/>
<dbReference type="RefSeq" id="WP_272989945.1">
    <property type="nucleotide sequence ID" value="NZ_CALCOC010000311.1"/>
</dbReference>
<reference evidence="1 2" key="1">
    <citation type="journal article" date="2018" name="Nat. Biotechnol.">
        <title>A standardized bacterial taxonomy based on genome phylogeny substantially revises the tree of life.</title>
        <authorList>
            <person name="Parks D.H."/>
            <person name="Chuvochina M."/>
            <person name="Waite D.W."/>
            <person name="Rinke C."/>
            <person name="Skarshewski A."/>
            <person name="Chaumeil P.A."/>
            <person name="Hugenholtz P."/>
        </authorList>
    </citation>
    <scope>NUCLEOTIDE SEQUENCE [LARGE SCALE GENOMIC DNA]</scope>
    <source>
        <strain evidence="1">UBA8733</strain>
    </source>
</reference>
<sequence>MAGGKLGCTVVVSLTLTIEHPSSWGEGATIASVHKSAKSEVLSLLRSELGKTNLKCAIKDDPRVTIVSREGGDD</sequence>